<dbReference type="InterPro" id="IPR011048">
    <property type="entry name" value="Haem_d1_sf"/>
</dbReference>
<dbReference type="EMBL" id="MWPH01000001">
    <property type="protein sequence ID" value="OVE85658.1"/>
    <property type="molecule type" value="Genomic_DNA"/>
</dbReference>
<evidence type="ECO:0000256" key="1">
    <source>
        <dbReference type="SAM" id="MobiDB-lite"/>
    </source>
</evidence>
<gene>
    <name evidence="2" type="ORF">B2G88_02200</name>
</gene>
<name>A0A202EBU0_9EURY</name>
<proteinExistence type="predicted"/>
<dbReference type="PANTHER" id="PTHR47197:SF3">
    <property type="entry name" value="DIHYDRO-HEME D1 DEHYDROGENASE"/>
    <property type="match status" value="1"/>
</dbReference>
<dbReference type="PANTHER" id="PTHR47197">
    <property type="entry name" value="PROTEIN NIRF"/>
    <property type="match status" value="1"/>
</dbReference>
<dbReference type="Proteomes" id="UP000196084">
    <property type="component" value="Unassembled WGS sequence"/>
</dbReference>
<dbReference type="Gene3D" id="2.130.10.10">
    <property type="entry name" value="YVTN repeat-like/Quinoprotein amine dehydrogenase"/>
    <property type="match status" value="1"/>
</dbReference>
<dbReference type="InterPro" id="IPR051200">
    <property type="entry name" value="Host-pathogen_enzymatic-act"/>
</dbReference>
<sequence length="460" mass="50496">MTIDPTRRKLLAGSATAGIIAVAGCTSGDDDPDDSETDTDDDPDESDDEEPMDDDEGEDEETETEDVGHYEVWALDQGLDNVHLYEPGEGDDEFDHVEEIDLNGLEGVPDEGVTPHMIDFSSDYEYAAIACTAGARTLVFRTEDRELVGNVETGASSHMAVFDPNDEYIHVDVIAEEKIVRVEADLENEEFEYDDYIELPEDETVQEAGIDSASPICHQFDSQGRSIHTLGPSYHDAGLVIVDHDEFEVELAYSQDEVPTNCGTMPHPDEDKFYLTAGLPSNPDEGEDGVGAYYVYDTAEDEIIEEDVSTEGVDAHGFWYTPDGEELWVLNRETNDGVIVDPETDEVIEEIDAYGENQSDDTAERDAPDIMWTSPDGQYMFVTLRGPAPQSGDPHAATGVTPGFSVLDIESREIVDTVEPDPIDDFGQDDIDAEAVPDFHGLGVRVVGDFDSDIPNSPPF</sequence>
<evidence type="ECO:0000313" key="3">
    <source>
        <dbReference type="Proteomes" id="UP000196084"/>
    </source>
</evidence>
<dbReference type="InterPro" id="IPR015943">
    <property type="entry name" value="WD40/YVTN_repeat-like_dom_sf"/>
</dbReference>
<dbReference type="RefSeq" id="WP_087713852.1">
    <property type="nucleotide sequence ID" value="NZ_MWPH01000001.1"/>
</dbReference>
<protein>
    <submittedName>
        <fullName evidence="2">Cell surface protein</fullName>
    </submittedName>
</protein>
<keyword evidence="3" id="KW-1185">Reference proteome</keyword>
<feature type="compositionally biased region" description="Acidic residues" evidence="1">
    <location>
        <begin position="28"/>
        <end position="65"/>
    </location>
</feature>
<accession>A0A202EBU0</accession>
<evidence type="ECO:0000313" key="2">
    <source>
        <dbReference type="EMBL" id="OVE85658.1"/>
    </source>
</evidence>
<organism evidence="2 3">
    <name type="scientific">Natronolimnobius baerhuensis</name>
    <dbReference type="NCBI Taxonomy" id="253108"/>
    <lineage>
        <taxon>Archaea</taxon>
        <taxon>Methanobacteriati</taxon>
        <taxon>Methanobacteriota</taxon>
        <taxon>Stenosarchaea group</taxon>
        <taxon>Halobacteria</taxon>
        <taxon>Halobacteriales</taxon>
        <taxon>Natrialbaceae</taxon>
        <taxon>Natronolimnobius</taxon>
    </lineage>
</organism>
<dbReference type="OrthoDB" id="204180at2157"/>
<dbReference type="SUPFAM" id="SSF51004">
    <property type="entry name" value="C-terminal (heme d1) domain of cytochrome cd1-nitrite reductase"/>
    <property type="match status" value="1"/>
</dbReference>
<dbReference type="PROSITE" id="PS51257">
    <property type="entry name" value="PROKAR_LIPOPROTEIN"/>
    <property type="match status" value="1"/>
</dbReference>
<dbReference type="AlphaFoldDB" id="A0A202EBU0"/>
<comment type="caution">
    <text evidence="2">The sequence shown here is derived from an EMBL/GenBank/DDBJ whole genome shotgun (WGS) entry which is preliminary data.</text>
</comment>
<reference evidence="2 3" key="1">
    <citation type="submission" date="2017-02" db="EMBL/GenBank/DDBJ databases">
        <title>Natronthermophilus aegyptiacus gen. nov.,sp. nov., an aerobic, extremely halophilic alkalithermophilic archaeon isolated from the athalassohaline Wadi An Natrun, Egypt.</title>
        <authorList>
            <person name="Zhao B."/>
        </authorList>
    </citation>
    <scope>NUCLEOTIDE SEQUENCE [LARGE SCALE GENOMIC DNA]</scope>
    <source>
        <strain evidence="2 3">CGMCC 1.3597</strain>
    </source>
</reference>
<feature type="region of interest" description="Disordered" evidence="1">
    <location>
        <begin position="23"/>
        <end position="68"/>
    </location>
</feature>